<feature type="region of interest" description="Disordered" evidence="1">
    <location>
        <begin position="152"/>
        <end position="238"/>
    </location>
</feature>
<feature type="compositionally biased region" description="Polar residues" evidence="1">
    <location>
        <begin position="184"/>
        <end position="197"/>
    </location>
</feature>
<feature type="compositionally biased region" description="Basic and acidic residues" evidence="1">
    <location>
        <begin position="229"/>
        <end position="238"/>
    </location>
</feature>
<dbReference type="InParanoid" id="A0A316VRH4"/>
<dbReference type="GeneID" id="37023422"/>
<evidence type="ECO:0000313" key="2">
    <source>
        <dbReference type="EMBL" id="PWN38095.1"/>
    </source>
</evidence>
<dbReference type="EMBL" id="KZ819602">
    <property type="protein sequence ID" value="PWN38095.1"/>
    <property type="molecule type" value="Genomic_DNA"/>
</dbReference>
<feature type="compositionally biased region" description="Pro residues" evidence="1">
    <location>
        <begin position="127"/>
        <end position="136"/>
    </location>
</feature>
<name>A0A316VRH4_9BASI</name>
<evidence type="ECO:0000256" key="1">
    <source>
        <dbReference type="SAM" id="MobiDB-lite"/>
    </source>
</evidence>
<accession>A0A316VRH4</accession>
<organism evidence="2 3">
    <name type="scientific">Meira miltonrushii</name>
    <dbReference type="NCBI Taxonomy" id="1280837"/>
    <lineage>
        <taxon>Eukaryota</taxon>
        <taxon>Fungi</taxon>
        <taxon>Dikarya</taxon>
        <taxon>Basidiomycota</taxon>
        <taxon>Ustilaginomycotina</taxon>
        <taxon>Exobasidiomycetes</taxon>
        <taxon>Exobasidiales</taxon>
        <taxon>Brachybasidiaceae</taxon>
        <taxon>Meira</taxon>
    </lineage>
</organism>
<protein>
    <submittedName>
        <fullName evidence="2">Uncharacterized protein</fullName>
    </submittedName>
</protein>
<dbReference type="AlphaFoldDB" id="A0A316VRH4"/>
<gene>
    <name evidence="2" type="ORF">FA14DRAFT_188126</name>
</gene>
<dbReference type="RefSeq" id="XP_025358397.1">
    <property type="nucleotide sequence ID" value="XM_025501641.1"/>
</dbReference>
<dbReference type="Proteomes" id="UP000245771">
    <property type="component" value="Unassembled WGS sequence"/>
</dbReference>
<evidence type="ECO:0000313" key="3">
    <source>
        <dbReference type="Proteomes" id="UP000245771"/>
    </source>
</evidence>
<feature type="compositionally biased region" description="Basic and acidic residues" evidence="1">
    <location>
        <begin position="166"/>
        <end position="176"/>
    </location>
</feature>
<feature type="region of interest" description="Disordered" evidence="1">
    <location>
        <begin position="119"/>
        <end position="140"/>
    </location>
</feature>
<keyword evidence="3" id="KW-1185">Reference proteome</keyword>
<feature type="compositionally biased region" description="Polar residues" evidence="1">
    <location>
        <begin position="211"/>
        <end position="223"/>
    </location>
</feature>
<proteinExistence type="predicted"/>
<sequence length="238" mass="27393">MSLLAHPEVLRRRRVWDEKEFIEPQHGRRTPEEVEADRQRIIKEEIARREREHQLHLAQFNSEGVYATDETHIVFTLSILLVCMMLVIYPWQSSIALWKPEHYTDGKNATTIAWKDFPDKMRKNKAPPMPRPSPVPHPRRLDVSTLFLKKRPKSVPAPAKAMPIVESKKDLDLASKEEEETSRLQDNQLGPTPSTGQGPVAEEKEAPPSPTQTQGSQDWTSTLAKRVSKRLEKGRRML</sequence>
<reference evidence="2 3" key="1">
    <citation type="journal article" date="2018" name="Mol. Biol. Evol.">
        <title>Broad Genomic Sampling Reveals a Smut Pathogenic Ancestry of the Fungal Clade Ustilaginomycotina.</title>
        <authorList>
            <person name="Kijpornyongpan T."/>
            <person name="Mondo S.J."/>
            <person name="Barry K."/>
            <person name="Sandor L."/>
            <person name="Lee J."/>
            <person name="Lipzen A."/>
            <person name="Pangilinan J."/>
            <person name="LaButti K."/>
            <person name="Hainaut M."/>
            <person name="Henrissat B."/>
            <person name="Grigoriev I.V."/>
            <person name="Spatafora J.W."/>
            <person name="Aime M.C."/>
        </authorList>
    </citation>
    <scope>NUCLEOTIDE SEQUENCE [LARGE SCALE GENOMIC DNA]</scope>
    <source>
        <strain evidence="2 3">MCA 3882</strain>
    </source>
</reference>